<evidence type="ECO:0000256" key="2">
    <source>
        <dbReference type="PIRSR" id="PIRSR605511-1"/>
    </source>
</evidence>
<feature type="binding site" evidence="3">
    <location>
        <position position="19"/>
    </location>
    <ligand>
        <name>a divalent metal cation</name>
        <dbReference type="ChEBI" id="CHEBI:60240"/>
    </ligand>
</feature>
<dbReference type="InterPro" id="IPR013658">
    <property type="entry name" value="SGL"/>
</dbReference>
<dbReference type="AlphaFoldDB" id="A0A9J7ATX0"/>
<evidence type="ECO:0000313" key="5">
    <source>
        <dbReference type="EMBL" id="UUX49937.1"/>
    </source>
</evidence>
<dbReference type="RefSeq" id="WP_257768857.1">
    <property type="nucleotide sequence ID" value="NZ_CP102480.1"/>
</dbReference>
<dbReference type="GO" id="GO:0005509">
    <property type="term" value="F:calcium ion binding"/>
    <property type="evidence" value="ECO:0007669"/>
    <property type="project" value="TreeGrafter"/>
</dbReference>
<feature type="binding site" evidence="3">
    <location>
        <position position="104"/>
    </location>
    <ligand>
        <name>substrate</name>
    </ligand>
</feature>
<evidence type="ECO:0000256" key="3">
    <source>
        <dbReference type="PIRSR" id="PIRSR605511-2"/>
    </source>
</evidence>
<dbReference type="Gene3D" id="2.120.10.30">
    <property type="entry name" value="TolB, C-terminal domain"/>
    <property type="match status" value="1"/>
</dbReference>
<feature type="domain" description="SMP-30/Gluconolactonase/LRE-like region" evidence="4">
    <location>
        <begin position="17"/>
        <end position="259"/>
    </location>
</feature>
<comment type="cofactor">
    <cofactor evidence="3">
        <name>Zn(2+)</name>
        <dbReference type="ChEBI" id="CHEBI:29105"/>
    </cofactor>
    <text evidence="3">Binds 1 divalent metal cation per subunit.</text>
</comment>
<dbReference type="GO" id="GO:0004341">
    <property type="term" value="F:gluconolactonase activity"/>
    <property type="evidence" value="ECO:0007669"/>
    <property type="project" value="TreeGrafter"/>
</dbReference>
<dbReference type="PANTHER" id="PTHR10907:SF47">
    <property type="entry name" value="REGUCALCIN"/>
    <property type="match status" value="1"/>
</dbReference>
<sequence>MPETIRARLLLDCRNILAEGIQWHGEQNKLYWTDIHGRALWSCNADGSGAAKTDFEKRIGSFAFTDQGTLVIAHEDGLAHFDPGNGGLRELFEIEADLPTTRLNDGRCDRDGRFVFGGLDEDGLRPLSGVYSFAGGTSATPLITEVGCTNSLCFSPDGTRMYFADSSGKRIYRYAYDRATGAVSDRAVFAELGNSEGAPDGSCVDAEGGVWNAQFEGGCVQRFLPDGTRDIRIELPVSQVTLACFGGGNLDTLFIATAREGFSPERQAEEPTAGGIYVAELDGIRGLPEERFRGRLPL</sequence>
<dbReference type="SUPFAM" id="SSF63829">
    <property type="entry name" value="Calcium-dependent phosphotriesterase"/>
    <property type="match status" value="1"/>
</dbReference>
<feature type="binding site" evidence="3">
    <location>
        <position position="200"/>
    </location>
    <ligand>
        <name>a divalent metal cation</name>
        <dbReference type="ChEBI" id="CHEBI:60240"/>
    </ligand>
</feature>
<dbReference type="Pfam" id="PF08450">
    <property type="entry name" value="SGL"/>
    <property type="match status" value="1"/>
</dbReference>
<keyword evidence="3" id="KW-0862">Zinc</keyword>
<dbReference type="EMBL" id="CP102480">
    <property type="protein sequence ID" value="UUX49937.1"/>
    <property type="molecule type" value="Genomic_DNA"/>
</dbReference>
<feature type="active site" description="Proton donor/acceptor" evidence="2">
    <location>
        <position position="200"/>
    </location>
</feature>
<comment type="similarity">
    <text evidence="1">Belongs to the SMP-30/CGR1 family.</text>
</comment>
<reference evidence="5" key="1">
    <citation type="submission" date="2022-08" db="EMBL/GenBank/DDBJ databases">
        <title>Nisaea acidiphila sp. nov., isolated from a marine algal debris and emended description of the genus Nisaea Urios et al. 2008.</title>
        <authorList>
            <person name="Kwon K."/>
        </authorList>
    </citation>
    <scope>NUCLEOTIDE SEQUENCE</scope>
    <source>
        <strain evidence="5">MEBiC11861</strain>
    </source>
</reference>
<dbReference type="GO" id="GO:0019853">
    <property type="term" value="P:L-ascorbic acid biosynthetic process"/>
    <property type="evidence" value="ECO:0007669"/>
    <property type="project" value="TreeGrafter"/>
</dbReference>
<feature type="binding site" evidence="3">
    <location>
        <position position="122"/>
    </location>
    <ligand>
        <name>substrate</name>
    </ligand>
</feature>
<dbReference type="PRINTS" id="PR01790">
    <property type="entry name" value="SMP30FAMILY"/>
</dbReference>
<feature type="binding site" evidence="3">
    <location>
        <position position="150"/>
    </location>
    <ligand>
        <name>a divalent metal cation</name>
        <dbReference type="ChEBI" id="CHEBI:60240"/>
    </ligand>
</feature>
<dbReference type="KEGG" id="naci:NUH88_21430"/>
<proteinExistence type="inferred from homology"/>
<evidence type="ECO:0000256" key="1">
    <source>
        <dbReference type="ARBA" id="ARBA00008853"/>
    </source>
</evidence>
<evidence type="ECO:0000259" key="4">
    <source>
        <dbReference type="Pfam" id="PF08450"/>
    </source>
</evidence>
<dbReference type="Proteomes" id="UP001060336">
    <property type="component" value="Chromosome"/>
</dbReference>
<evidence type="ECO:0000313" key="6">
    <source>
        <dbReference type="Proteomes" id="UP001060336"/>
    </source>
</evidence>
<keyword evidence="3" id="KW-0479">Metal-binding</keyword>
<feature type="binding site" evidence="3">
    <location>
        <position position="102"/>
    </location>
    <ligand>
        <name>substrate</name>
    </ligand>
</feature>
<name>A0A9J7ATX0_9PROT</name>
<keyword evidence="6" id="KW-1185">Reference proteome</keyword>
<gene>
    <name evidence="5" type="ORF">NUH88_21430</name>
</gene>
<protein>
    <submittedName>
        <fullName evidence="5">SMP-30/gluconolactonase/LRE family protein</fullName>
    </submittedName>
</protein>
<dbReference type="PANTHER" id="PTHR10907">
    <property type="entry name" value="REGUCALCIN"/>
    <property type="match status" value="1"/>
</dbReference>
<organism evidence="5 6">
    <name type="scientific">Nisaea acidiphila</name>
    <dbReference type="NCBI Taxonomy" id="1862145"/>
    <lineage>
        <taxon>Bacteria</taxon>
        <taxon>Pseudomonadati</taxon>
        <taxon>Pseudomonadota</taxon>
        <taxon>Alphaproteobacteria</taxon>
        <taxon>Rhodospirillales</taxon>
        <taxon>Thalassobaculaceae</taxon>
        <taxon>Nisaea</taxon>
    </lineage>
</organism>
<dbReference type="InterPro" id="IPR011042">
    <property type="entry name" value="6-blade_b-propeller_TolB-like"/>
</dbReference>
<accession>A0A9J7ATX0</accession>
<dbReference type="InterPro" id="IPR005511">
    <property type="entry name" value="SMP-30"/>
</dbReference>